<accession>A0A5C7IPK9</accession>
<dbReference type="InterPro" id="IPR032675">
    <property type="entry name" value="LRR_dom_sf"/>
</dbReference>
<protein>
    <submittedName>
        <fullName evidence="1">Uncharacterized protein</fullName>
    </submittedName>
</protein>
<dbReference type="SMART" id="SM00364">
    <property type="entry name" value="LRR_BAC"/>
    <property type="match status" value="2"/>
</dbReference>
<evidence type="ECO:0000313" key="1">
    <source>
        <dbReference type="EMBL" id="TXG70989.1"/>
    </source>
</evidence>
<dbReference type="AlphaFoldDB" id="A0A5C7IPK9"/>
<comment type="caution">
    <text evidence="1">The sequence shown here is derived from an EMBL/GenBank/DDBJ whole genome shotgun (WGS) entry which is preliminary data.</text>
</comment>
<organism evidence="1 2">
    <name type="scientific">Acer yangbiense</name>
    <dbReference type="NCBI Taxonomy" id="1000413"/>
    <lineage>
        <taxon>Eukaryota</taxon>
        <taxon>Viridiplantae</taxon>
        <taxon>Streptophyta</taxon>
        <taxon>Embryophyta</taxon>
        <taxon>Tracheophyta</taxon>
        <taxon>Spermatophyta</taxon>
        <taxon>Magnoliopsida</taxon>
        <taxon>eudicotyledons</taxon>
        <taxon>Gunneridae</taxon>
        <taxon>Pentapetalae</taxon>
        <taxon>rosids</taxon>
        <taxon>malvids</taxon>
        <taxon>Sapindales</taxon>
        <taxon>Sapindaceae</taxon>
        <taxon>Hippocastanoideae</taxon>
        <taxon>Acereae</taxon>
        <taxon>Acer</taxon>
    </lineage>
</organism>
<dbReference type="EMBL" id="VAHF01000002">
    <property type="protein sequence ID" value="TXG70989.1"/>
    <property type="molecule type" value="Genomic_DNA"/>
</dbReference>
<name>A0A5C7IPK9_9ROSI</name>
<evidence type="ECO:0000313" key="2">
    <source>
        <dbReference type="Proteomes" id="UP000323000"/>
    </source>
</evidence>
<gene>
    <name evidence="1" type="ORF">EZV62_005924</name>
</gene>
<proteinExistence type="predicted"/>
<dbReference type="OrthoDB" id="1936883at2759"/>
<dbReference type="Proteomes" id="UP000323000">
    <property type="component" value="Chromosome 2"/>
</dbReference>
<reference evidence="2" key="1">
    <citation type="journal article" date="2019" name="Gigascience">
        <title>De novo genome assembly of the endangered Acer yangbiense, a plant species with extremely small populations endemic to Yunnan Province, China.</title>
        <authorList>
            <person name="Yang J."/>
            <person name="Wariss H.M."/>
            <person name="Tao L."/>
            <person name="Zhang R."/>
            <person name="Yun Q."/>
            <person name="Hollingsworth P."/>
            <person name="Dao Z."/>
            <person name="Luo G."/>
            <person name="Guo H."/>
            <person name="Ma Y."/>
            <person name="Sun W."/>
        </authorList>
    </citation>
    <scope>NUCLEOTIDE SEQUENCE [LARGE SCALE GENOMIC DNA]</scope>
    <source>
        <strain evidence="2">cv. Malutang</strain>
    </source>
</reference>
<dbReference type="PROSITE" id="PS51450">
    <property type="entry name" value="LRR"/>
    <property type="match status" value="1"/>
</dbReference>
<dbReference type="PANTHER" id="PTHR47186">
    <property type="entry name" value="LEUCINE-RICH REPEAT-CONTAINING PROTEIN 57"/>
    <property type="match status" value="1"/>
</dbReference>
<dbReference type="SUPFAM" id="SSF52047">
    <property type="entry name" value="RNI-like"/>
    <property type="match status" value="1"/>
</dbReference>
<dbReference type="Pfam" id="PF00560">
    <property type="entry name" value="LRR_1"/>
    <property type="match status" value="1"/>
</dbReference>
<dbReference type="Gene3D" id="3.80.10.10">
    <property type="entry name" value="Ribonuclease Inhibitor"/>
    <property type="match status" value="2"/>
</dbReference>
<dbReference type="PANTHER" id="PTHR47186:SF3">
    <property type="entry name" value="OS09G0267800 PROTEIN"/>
    <property type="match status" value="1"/>
</dbReference>
<keyword evidence="2" id="KW-1185">Reference proteome</keyword>
<dbReference type="InterPro" id="IPR001611">
    <property type="entry name" value="Leu-rich_rpt"/>
</dbReference>
<sequence>MSRLRFLKIFNSYCEQINKVHVPQPLKTFLLELSKLDFLKLSGCCSLKGIPDCNGFNSLKTLDLCWCSNLEMLLEMPCNIEELFLHGTAVEELPLSTENLSRLRALGFCGCKRLKSLPSSICKWKSLRRLDTSECSKLIQLPNDIGALESLETLQVEGDPIRDIPSSFIYLKNLTHLNLSGCKELTLSGFEFFPDNLTSLNLSDRGITELPEFPDGCLSSLRWLYLSGNSLESIPASIINLSKLGLLCINSCKRLKCLPKLQLESIVANGCTSLEVLPSLSLVLRNLNSLFQISAEFVDCFKLDQNIFEDIVEDMISYHCTKQVCFTPS</sequence>